<dbReference type="Pfam" id="PF02518">
    <property type="entry name" value="HATPase_c"/>
    <property type="match status" value="1"/>
</dbReference>
<keyword evidence="5" id="KW-0997">Cell inner membrane</keyword>
<feature type="domain" description="Histidine kinase" evidence="18">
    <location>
        <begin position="347"/>
        <end position="568"/>
    </location>
</feature>
<dbReference type="Pfam" id="PF00512">
    <property type="entry name" value="HisKA"/>
    <property type="match status" value="1"/>
</dbReference>
<dbReference type="FunFam" id="3.30.565.10:FF:000010">
    <property type="entry name" value="Sensor histidine kinase RcsC"/>
    <property type="match status" value="1"/>
</dbReference>
<proteinExistence type="predicted"/>
<keyword evidence="8 16" id="KW-0812">Transmembrane</keyword>
<feature type="modified residue" description="4-aspartylphosphate" evidence="15">
    <location>
        <position position="638"/>
    </location>
</feature>
<dbReference type="InterPro" id="IPR036641">
    <property type="entry name" value="HPT_dom_sf"/>
</dbReference>
<dbReference type="PROSITE" id="PS50109">
    <property type="entry name" value="HIS_KIN"/>
    <property type="match status" value="1"/>
</dbReference>
<dbReference type="InterPro" id="IPR008207">
    <property type="entry name" value="Sig_transdc_His_kin_Hpt_dom"/>
</dbReference>
<dbReference type="Gene3D" id="3.40.190.10">
    <property type="entry name" value="Periplasmic binding protein-like II"/>
    <property type="match status" value="2"/>
</dbReference>
<accession>A0A291DZ79</accession>
<dbReference type="SUPFAM" id="SSF47226">
    <property type="entry name" value="Histidine-containing phosphotransfer domain, HPT domain"/>
    <property type="match status" value="1"/>
</dbReference>
<dbReference type="SMART" id="SM00448">
    <property type="entry name" value="REC"/>
    <property type="match status" value="1"/>
</dbReference>
<keyword evidence="13 16" id="KW-0472">Membrane</keyword>
<gene>
    <name evidence="21" type="ORF">CO704_12960</name>
</gene>
<feature type="transmembrane region" description="Helical" evidence="16">
    <location>
        <begin position="288"/>
        <end position="308"/>
    </location>
</feature>
<dbReference type="InterPro" id="IPR036097">
    <property type="entry name" value="HisK_dim/P_sf"/>
</dbReference>
<dbReference type="AlphaFoldDB" id="A0A291DZ79"/>
<keyword evidence="10" id="KW-0547">Nucleotide-binding</keyword>
<evidence type="ECO:0000256" key="7">
    <source>
        <dbReference type="ARBA" id="ARBA00022679"/>
    </source>
</evidence>
<evidence type="ECO:0000313" key="22">
    <source>
        <dbReference type="Proteomes" id="UP000217979"/>
    </source>
</evidence>
<evidence type="ECO:0000256" key="3">
    <source>
        <dbReference type="ARBA" id="ARBA00012438"/>
    </source>
</evidence>
<dbReference type="RefSeq" id="WP_061273820.1">
    <property type="nucleotide sequence ID" value="NZ_CP023525.1"/>
</dbReference>
<keyword evidence="9 21" id="KW-0418">Kinase</keyword>
<dbReference type="PANTHER" id="PTHR43047">
    <property type="entry name" value="TWO-COMPONENT HISTIDINE PROTEIN KINASE"/>
    <property type="match status" value="1"/>
</dbReference>
<dbReference type="EC" id="2.7.13.3" evidence="3"/>
<evidence type="ECO:0000256" key="6">
    <source>
        <dbReference type="ARBA" id="ARBA00022553"/>
    </source>
</evidence>
<dbReference type="SMART" id="SM00388">
    <property type="entry name" value="HisKA"/>
    <property type="match status" value="1"/>
</dbReference>
<keyword evidence="6 15" id="KW-0597">Phosphoprotein</keyword>
<keyword evidence="7" id="KW-0808">Transferase</keyword>
<dbReference type="PROSITE" id="PS50894">
    <property type="entry name" value="HPT"/>
    <property type="match status" value="1"/>
</dbReference>
<keyword evidence="12" id="KW-0902">Two-component regulatory system</keyword>
<comment type="catalytic activity">
    <reaction evidence="1">
        <text>ATP + protein L-histidine = ADP + protein N-phospho-L-histidine.</text>
        <dbReference type="EC" id="2.7.13.3"/>
    </reaction>
</comment>
<dbReference type="SUPFAM" id="SSF55874">
    <property type="entry name" value="ATPase domain of HSP90 chaperone/DNA topoisomerase II/histidine kinase"/>
    <property type="match status" value="1"/>
</dbReference>
<evidence type="ECO:0000256" key="4">
    <source>
        <dbReference type="ARBA" id="ARBA00022475"/>
    </source>
</evidence>
<dbReference type="Gene3D" id="1.20.120.160">
    <property type="entry name" value="HPT domain"/>
    <property type="match status" value="1"/>
</dbReference>
<evidence type="ECO:0000256" key="5">
    <source>
        <dbReference type="ARBA" id="ARBA00022519"/>
    </source>
</evidence>
<dbReference type="Pfam" id="PF00072">
    <property type="entry name" value="Response_reg"/>
    <property type="match status" value="1"/>
</dbReference>
<evidence type="ECO:0000256" key="17">
    <source>
        <dbReference type="SAM" id="SignalP"/>
    </source>
</evidence>
<reference evidence="21 22" key="1">
    <citation type="submission" date="2017-09" db="EMBL/GenBank/DDBJ databases">
        <title>FDA dAtabase for Regulatory Grade micrObial Sequences (FDA-ARGOS): Supporting development and validation of Infectious Disease Dx tests.</title>
        <authorList>
            <person name="Minogue T."/>
            <person name="Wolcott M."/>
            <person name="Wasieloski L."/>
            <person name="Aguilar W."/>
            <person name="Moore D."/>
            <person name="Tallon L."/>
            <person name="Sadzewicz L."/>
            <person name="Ott S."/>
            <person name="Zhao X."/>
            <person name="Nagaraj S."/>
            <person name="Vavikolanu K."/>
            <person name="Aluvathingal J."/>
            <person name="Nadendla S."/>
            <person name="Sichtig H."/>
        </authorList>
    </citation>
    <scope>NUCLEOTIDE SEQUENCE [LARGE SCALE GENOMIC DNA]</scope>
    <source>
        <strain evidence="21 22">FDAARGOS_392</strain>
    </source>
</reference>
<feature type="modified residue" description="Phosphohistidine" evidence="14">
    <location>
        <position position="768"/>
    </location>
</feature>
<dbReference type="Gene3D" id="1.10.287.130">
    <property type="match status" value="1"/>
</dbReference>
<evidence type="ECO:0000256" key="15">
    <source>
        <dbReference type="PROSITE-ProRule" id="PRU00169"/>
    </source>
</evidence>
<keyword evidence="10" id="KW-0067">ATP-binding</keyword>
<dbReference type="InterPro" id="IPR005467">
    <property type="entry name" value="His_kinase_dom"/>
</dbReference>
<evidence type="ECO:0000256" key="8">
    <source>
        <dbReference type="ARBA" id="ARBA00022692"/>
    </source>
</evidence>
<keyword evidence="17" id="KW-0732">Signal</keyword>
<feature type="signal peptide" evidence="17">
    <location>
        <begin position="1"/>
        <end position="28"/>
    </location>
</feature>
<organism evidence="21 22">
    <name type="scientific">Cedecea neteri</name>
    <dbReference type="NCBI Taxonomy" id="158822"/>
    <lineage>
        <taxon>Bacteria</taxon>
        <taxon>Pseudomonadati</taxon>
        <taxon>Pseudomonadota</taxon>
        <taxon>Gammaproteobacteria</taxon>
        <taxon>Enterobacterales</taxon>
        <taxon>Enterobacteriaceae</taxon>
        <taxon>Cedecea</taxon>
    </lineage>
</organism>
<dbReference type="InterPro" id="IPR001638">
    <property type="entry name" value="Solute-binding_3/MltF_N"/>
</dbReference>
<dbReference type="Proteomes" id="UP000217979">
    <property type="component" value="Chromosome"/>
</dbReference>
<sequence length="826" mass="91072">MRLTTALRLASIFLLSLTALLQAQPASSATLSLADTLGLTQQERDWVAAHPVVPVLVVNTHIPLTFINQEGEQSGYAVALLNSIGRQTGLRFTWHPFNNLVEMREQLKKAPDSLIAAADASATGPDAGLIYTRPIQVTDWVLVTRKKFPVVTTLADMKGKKVAVFTGSYYLPELRRQFPQVEFVEQDFSLETALALFVHNLDGAIVPQTAASFVLKSYLEDRFRIAMTVPVPPLRLAMASGEQNRPLLSIIDKALERLPPHEMEEQLNGWQMRYALERFEVWGHYRTGIMSAIVIVSLAAMLLVFYFWRNRLLRRTLATQQALQKELQASQARLQKASESKSQFLAQMSHEIRTPMNALIGLLELENAGRSTPEQRRNNIAVAYESSKSLLMLVGDILDMAKIESGTFTVRSVPLSLREMINSVSTLFRYSAEEKHLALSASVEVQDDRILFDPVMLKQIVSNLVSNAIKFTAQGEVEIIIYQAKKRAAETGDYVLEVCDTGVGMSEEQQNAIFEPFVQLDAAQREHHGSGLGLSICRQLAALLHGSLEVESSPGEGTTFIFRFSAPVAPPPQVNASTAVGQRGSRKILVVDDHPANRLLLVQQLEFAGHSSVAAENGAQALRLWEKENPPFDVVITDCNMPDLSGFELVRQLREKERLTGRNPQPMFGLTAMAEQHVRDRAIRAGMTDCLFKPVELETLLVRIDNPTEHAAEPASRPLLSLSRLAESQPEAFRALVKTVIEQNQLDMAALKNGITGGDFGLIKSSAHRLAGSARLADAPELSAVCGQIEAAAAAQDGVAVHTLATDCERRVKELENALRHVAILP</sequence>
<evidence type="ECO:0000256" key="12">
    <source>
        <dbReference type="ARBA" id="ARBA00023012"/>
    </source>
</evidence>
<feature type="domain" description="HPt" evidence="20">
    <location>
        <begin position="729"/>
        <end position="826"/>
    </location>
</feature>
<dbReference type="SUPFAM" id="SSF52172">
    <property type="entry name" value="CheY-like"/>
    <property type="match status" value="1"/>
</dbReference>
<protein>
    <recommendedName>
        <fullName evidence="3">histidine kinase</fullName>
        <ecNumber evidence="3">2.7.13.3</ecNumber>
    </recommendedName>
</protein>
<evidence type="ECO:0000259" key="20">
    <source>
        <dbReference type="PROSITE" id="PS50894"/>
    </source>
</evidence>
<dbReference type="SMART" id="SM00387">
    <property type="entry name" value="HATPase_c"/>
    <property type="match status" value="1"/>
</dbReference>
<evidence type="ECO:0000256" key="10">
    <source>
        <dbReference type="ARBA" id="ARBA00022840"/>
    </source>
</evidence>
<evidence type="ECO:0000256" key="9">
    <source>
        <dbReference type="ARBA" id="ARBA00022777"/>
    </source>
</evidence>
<comment type="subcellular location">
    <subcellularLocation>
        <location evidence="2">Cell inner membrane</location>
        <topology evidence="2">Multi-pass membrane protein</topology>
    </subcellularLocation>
</comment>
<evidence type="ECO:0000259" key="19">
    <source>
        <dbReference type="PROSITE" id="PS50110"/>
    </source>
</evidence>
<dbReference type="PROSITE" id="PS50110">
    <property type="entry name" value="RESPONSE_REGULATORY"/>
    <property type="match status" value="1"/>
</dbReference>
<dbReference type="Gene3D" id="3.30.565.10">
    <property type="entry name" value="Histidine kinase-like ATPase, C-terminal domain"/>
    <property type="match status" value="1"/>
</dbReference>
<dbReference type="InterPro" id="IPR036890">
    <property type="entry name" value="HATPase_C_sf"/>
</dbReference>
<dbReference type="SUPFAM" id="SSF53850">
    <property type="entry name" value="Periplasmic binding protein-like II"/>
    <property type="match status" value="1"/>
</dbReference>
<dbReference type="Pfam" id="PF01627">
    <property type="entry name" value="Hpt"/>
    <property type="match status" value="1"/>
</dbReference>
<evidence type="ECO:0000256" key="14">
    <source>
        <dbReference type="PROSITE-ProRule" id="PRU00110"/>
    </source>
</evidence>
<evidence type="ECO:0000256" key="11">
    <source>
        <dbReference type="ARBA" id="ARBA00022989"/>
    </source>
</evidence>
<evidence type="ECO:0000313" key="21">
    <source>
        <dbReference type="EMBL" id="ATF92946.1"/>
    </source>
</evidence>
<feature type="chain" id="PRO_5012132114" description="histidine kinase" evidence="17">
    <location>
        <begin position="29"/>
        <end position="826"/>
    </location>
</feature>
<dbReference type="InterPro" id="IPR004358">
    <property type="entry name" value="Sig_transdc_His_kin-like_C"/>
</dbReference>
<dbReference type="CDD" id="cd17546">
    <property type="entry name" value="REC_hyHK_CKI1_RcsC-like"/>
    <property type="match status" value="1"/>
</dbReference>
<dbReference type="SUPFAM" id="SSF47384">
    <property type="entry name" value="Homodimeric domain of signal transducing histidine kinase"/>
    <property type="match status" value="1"/>
</dbReference>
<keyword evidence="11 16" id="KW-1133">Transmembrane helix</keyword>
<evidence type="ECO:0000256" key="13">
    <source>
        <dbReference type="ARBA" id="ARBA00023136"/>
    </source>
</evidence>
<name>A0A291DZ79_9ENTR</name>
<dbReference type="InterPro" id="IPR003594">
    <property type="entry name" value="HATPase_dom"/>
</dbReference>
<dbReference type="PRINTS" id="PR00344">
    <property type="entry name" value="BCTRLSENSOR"/>
</dbReference>
<feature type="domain" description="Response regulatory" evidence="19">
    <location>
        <begin position="587"/>
        <end position="708"/>
    </location>
</feature>
<evidence type="ECO:0000256" key="16">
    <source>
        <dbReference type="SAM" id="Phobius"/>
    </source>
</evidence>
<dbReference type="CDD" id="cd16922">
    <property type="entry name" value="HATPase_EvgS-ArcB-TorS-like"/>
    <property type="match status" value="1"/>
</dbReference>
<dbReference type="GO" id="GO:0000155">
    <property type="term" value="F:phosphorelay sensor kinase activity"/>
    <property type="evidence" value="ECO:0007669"/>
    <property type="project" value="InterPro"/>
</dbReference>
<evidence type="ECO:0000256" key="2">
    <source>
        <dbReference type="ARBA" id="ARBA00004429"/>
    </source>
</evidence>
<dbReference type="EMBL" id="CP023525">
    <property type="protein sequence ID" value="ATF92946.1"/>
    <property type="molecule type" value="Genomic_DNA"/>
</dbReference>
<dbReference type="SMART" id="SM00062">
    <property type="entry name" value="PBPb"/>
    <property type="match status" value="1"/>
</dbReference>
<dbReference type="GO" id="GO:0005886">
    <property type="term" value="C:plasma membrane"/>
    <property type="evidence" value="ECO:0007669"/>
    <property type="project" value="UniProtKB-SubCell"/>
</dbReference>
<dbReference type="InterPro" id="IPR003661">
    <property type="entry name" value="HisK_dim/P_dom"/>
</dbReference>
<evidence type="ECO:0000256" key="1">
    <source>
        <dbReference type="ARBA" id="ARBA00000085"/>
    </source>
</evidence>
<keyword evidence="4" id="KW-1003">Cell membrane</keyword>
<dbReference type="InterPro" id="IPR011006">
    <property type="entry name" value="CheY-like_superfamily"/>
</dbReference>
<evidence type="ECO:0000259" key="18">
    <source>
        <dbReference type="PROSITE" id="PS50109"/>
    </source>
</evidence>
<dbReference type="InterPro" id="IPR001789">
    <property type="entry name" value="Sig_transdc_resp-reg_receiver"/>
</dbReference>
<dbReference type="CDD" id="cd00082">
    <property type="entry name" value="HisKA"/>
    <property type="match status" value="1"/>
</dbReference>
<dbReference type="Gene3D" id="3.40.50.2300">
    <property type="match status" value="1"/>
</dbReference>